<dbReference type="OrthoDB" id="10253878at2759"/>
<dbReference type="Proteomes" id="UP000027138">
    <property type="component" value="Unassembled WGS sequence"/>
</dbReference>
<dbReference type="InterPro" id="IPR051330">
    <property type="entry name" value="Phosphatase_reg/MetRdx"/>
</dbReference>
<sequence length="290" mass="32570">MAVEVDAKDLQAAGAELLNDGRLGLRIHGWEIVSHKGSILNSSTFQQWEQKLGTSHLPEMVFGDSSLVLKHVDSGTKIYFSAFDALAGWKQEALPPVEVPAAAKWKFRSKPSEQVILDYDYTFTTPYCGSETIEVDSMKNESGEHMDTSSSLHWEDCKEQIDVASLASKEPILFYDEVVLYEDELADSGVSLLTVKVRVMPSCWFLLLRFWLRVDGVLMRLRDTRMHCIFGDSSKPVILRESCWREATFQSISAKGYPSDSAAYSDPSIISQRLPVILQKTQKLKVHGNS</sequence>
<keyword evidence="3" id="KW-1185">Reference proteome</keyword>
<dbReference type="Pfam" id="PF04176">
    <property type="entry name" value="TIP41"/>
    <property type="match status" value="1"/>
</dbReference>
<evidence type="ECO:0000313" key="2">
    <source>
        <dbReference type="EMBL" id="KDP44444.1"/>
    </source>
</evidence>
<dbReference type="PANTHER" id="PTHR21021">
    <property type="entry name" value="GAF/PUTATIVE CYTOSKELETAL PROTEIN"/>
    <property type="match status" value="1"/>
</dbReference>
<dbReference type="InterPro" id="IPR007303">
    <property type="entry name" value="TIP41-like"/>
</dbReference>
<protein>
    <recommendedName>
        <fullName evidence="4">TIP41-like protein</fullName>
    </recommendedName>
</protein>
<comment type="similarity">
    <text evidence="1">Belongs to the TIP41 family.</text>
</comment>
<proteinExistence type="inferred from homology"/>
<evidence type="ECO:0008006" key="4">
    <source>
        <dbReference type="Google" id="ProtNLM"/>
    </source>
</evidence>
<dbReference type="STRING" id="180498.A0A067LJH9"/>
<accession>A0A067LJH9</accession>
<reference evidence="2 3" key="1">
    <citation type="journal article" date="2014" name="PLoS ONE">
        <title>Global Analysis of Gene Expression Profiles in Physic Nut (Jatropha curcas L.) Seedlings Exposed to Salt Stress.</title>
        <authorList>
            <person name="Zhang L."/>
            <person name="Zhang C."/>
            <person name="Wu P."/>
            <person name="Chen Y."/>
            <person name="Li M."/>
            <person name="Jiang H."/>
            <person name="Wu G."/>
        </authorList>
    </citation>
    <scope>NUCLEOTIDE SEQUENCE [LARGE SCALE GENOMIC DNA]</scope>
    <source>
        <strain evidence="3">cv. GZQX0401</strain>
        <tissue evidence="2">Young leaves</tissue>
    </source>
</reference>
<dbReference type="PANTHER" id="PTHR21021:SF16">
    <property type="entry name" value="TIP41-LIKE PROTEIN"/>
    <property type="match status" value="1"/>
</dbReference>
<name>A0A067LJH9_JATCU</name>
<dbReference type="GO" id="GO:0031929">
    <property type="term" value="P:TOR signaling"/>
    <property type="evidence" value="ECO:0007669"/>
    <property type="project" value="TreeGrafter"/>
</dbReference>
<dbReference type="EMBL" id="KK914251">
    <property type="protein sequence ID" value="KDP44444.1"/>
    <property type="molecule type" value="Genomic_DNA"/>
</dbReference>
<gene>
    <name evidence="2" type="ORF">JCGZ_16277</name>
</gene>
<evidence type="ECO:0000256" key="1">
    <source>
        <dbReference type="ARBA" id="ARBA00006658"/>
    </source>
</evidence>
<organism evidence="2 3">
    <name type="scientific">Jatropha curcas</name>
    <name type="common">Barbados nut</name>
    <dbReference type="NCBI Taxonomy" id="180498"/>
    <lineage>
        <taxon>Eukaryota</taxon>
        <taxon>Viridiplantae</taxon>
        <taxon>Streptophyta</taxon>
        <taxon>Embryophyta</taxon>
        <taxon>Tracheophyta</taxon>
        <taxon>Spermatophyta</taxon>
        <taxon>Magnoliopsida</taxon>
        <taxon>eudicotyledons</taxon>
        <taxon>Gunneridae</taxon>
        <taxon>Pentapetalae</taxon>
        <taxon>rosids</taxon>
        <taxon>fabids</taxon>
        <taxon>Malpighiales</taxon>
        <taxon>Euphorbiaceae</taxon>
        <taxon>Crotonoideae</taxon>
        <taxon>Jatropheae</taxon>
        <taxon>Jatropha</taxon>
    </lineage>
</organism>
<dbReference type="GO" id="GO:0005829">
    <property type="term" value="C:cytosol"/>
    <property type="evidence" value="ECO:0007669"/>
    <property type="project" value="TreeGrafter"/>
</dbReference>
<evidence type="ECO:0000313" key="3">
    <source>
        <dbReference type="Proteomes" id="UP000027138"/>
    </source>
</evidence>
<dbReference type="AlphaFoldDB" id="A0A067LJH9"/>